<name>A0A1H8NAI7_9EURY</name>
<dbReference type="InterPro" id="IPR018391">
    <property type="entry name" value="PQQ_b-propeller_rpt"/>
</dbReference>
<dbReference type="AlphaFoldDB" id="A0A1H8NAI7"/>
<dbReference type="RefSeq" id="WP_089820788.1">
    <property type="nucleotide sequence ID" value="NZ_FODV01000001.1"/>
</dbReference>
<dbReference type="PANTHER" id="PTHR34512:SF30">
    <property type="entry name" value="OUTER MEMBRANE PROTEIN ASSEMBLY FACTOR BAMB"/>
    <property type="match status" value="1"/>
</dbReference>
<evidence type="ECO:0000256" key="1">
    <source>
        <dbReference type="SAM" id="MobiDB-lite"/>
    </source>
</evidence>
<dbReference type="Pfam" id="PF13360">
    <property type="entry name" value="PQQ_2"/>
    <property type="match status" value="2"/>
</dbReference>
<dbReference type="EMBL" id="FODV01000001">
    <property type="protein sequence ID" value="SEO26615.1"/>
    <property type="molecule type" value="Genomic_DNA"/>
</dbReference>
<evidence type="ECO:0000259" key="2">
    <source>
        <dbReference type="Pfam" id="PF13360"/>
    </source>
</evidence>
<accession>A0A1H8NAI7</accession>
<dbReference type="Proteomes" id="UP000199126">
    <property type="component" value="Unassembled WGS sequence"/>
</dbReference>
<organism evidence="3 4">
    <name type="scientific">Halogranum amylolyticum</name>
    <dbReference type="NCBI Taxonomy" id="660520"/>
    <lineage>
        <taxon>Archaea</taxon>
        <taxon>Methanobacteriati</taxon>
        <taxon>Methanobacteriota</taxon>
        <taxon>Stenosarchaea group</taxon>
        <taxon>Halobacteria</taxon>
        <taxon>Halobacteriales</taxon>
        <taxon>Haloferacaceae</taxon>
    </lineage>
</organism>
<reference evidence="4" key="1">
    <citation type="submission" date="2016-10" db="EMBL/GenBank/DDBJ databases">
        <authorList>
            <person name="Varghese N."/>
            <person name="Submissions S."/>
        </authorList>
    </citation>
    <scope>NUCLEOTIDE SEQUENCE [LARGE SCALE GENOMIC DNA]</scope>
    <source>
        <strain evidence="4">CGMCC 1.10121</strain>
    </source>
</reference>
<evidence type="ECO:0000313" key="4">
    <source>
        <dbReference type="Proteomes" id="UP000199126"/>
    </source>
</evidence>
<keyword evidence="4" id="KW-1185">Reference proteome</keyword>
<sequence length="442" mass="46268">MPETNAKLTRRSVLAATALSALGSSTAVARLQSSVDAGSTASVDDGGLTRDETGWPQPGYDNGRTAYSGASAPTTELSVAWERDDSDRPFLVAGGRLYYSVDGDEATTVHAVDAADGSDLWTTEVGSEAYAGSRALGRHAGAVVDGRVFFCTYGRTVALDAEDGSELWSADTGGMSVGVTADSVVVGNTNGELTVLSREDANVRWRRDLDVTLQFAVVDGVVYVSTDGSDESLVVALRVDDGSELWSGSFESDHGFVAATDDQVYYWRANEFYTLDADTGETLWTKEGGTLDYGEVENVALHAVGAGVVYATVDEEFGAYDAETGEAQWTVESSPSTSGPTVAGDVMYSTAYNGVDETETLVVRSLDGDVVAEHGVEGVSGEVIPTADALYVTTRDDRLLALRGSSEDGSDGDDGESEDGNDDGDETGESDESDGSDVDDGC</sequence>
<evidence type="ECO:0000313" key="3">
    <source>
        <dbReference type="EMBL" id="SEO26615.1"/>
    </source>
</evidence>
<feature type="region of interest" description="Disordered" evidence="1">
    <location>
        <begin position="401"/>
        <end position="442"/>
    </location>
</feature>
<feature type="compositionally biased region" description="Acidic residues" evidence="1">
    <location>
        <begin position="408"/>
        <end position="442"/>
    </location>
</feature>
<feature type="region of interest" description="Disordered" evidence="1">
    <location>
        <begin position="33"/>
        <end position="71"/>
    </location>
</feature>
<dbReference type="SMART" id="SM00564">
    <property type="entry name" value="PQQ"/>
    <property type="match status" value="6"/>
</dbReference>
<dbReference type="InterPro" id="IPR011047">
    <property type="entry name" value="Quinoprotein_ADH-like_sf"/>
</dbReference>
<dbReference type="InterPro" id="IPR015943">
    <property type="entry name" value="WD40/YVTN_repeat-like_dom_sf"/>
</dbReference>
<dbReference type="SUPFAM" id="SSF50998">
    <property type="entry name" value="Quinoprotein alcohol dehydrogenase-like"/>
    <property type="match status" value="1"/>
</dbReference>
<protein>
    <submittedName>
        <fullName evidence="3">PQQ-like domain-containing protein</fullName>
    </submittedName>
</protein>
<dbReference type="Gene3D" id="2.130.10.10">
    <property type="entry name" value="YVTN repeat-like/Quinoprotein amine dehydrogenase"/>
    <property type="match status" value="1"/>
</dbReference>
<dbReference type="PROSITE" id="PS51318">
    <property type="entry name" value="TAT"/>
    <property type="match status" value="1"/>
</dbReference>
<feature type="domain" description="Pyrrolo-quinoline quinone repeat" evidence="2">
    <location>
        <begin position="107"/>
        <end position="208"/>
    </location>
</feature>
<dbReference type="InterPro" id="IPR002372">
    <property type="entry name" value="PQQ_rpt_dom"/>
</dbReference>
<feature type="compositionally biased region" description="Polar residues" evidence="1">
    <location>
        <begin position="33"/>
        <end position="42"/>
    </location>
</feature>
<dbReference type="PANTHER" id="PTHR34512">
    <property type="entry name" value="CELL SURFACE PROTEIN"/>
    <property type="match status" value="1"/>
</dbReference>
<gene>
    <name evidence="3" type="ORF">SAMN04487948_101422</name>
</gene>
<dbReference type="Gene3D" id="2.40.10.480">
    <property type="match status" value="1"/>
</dbReference>
<proteinExistence type="predicted"/>
<feature type="domain" description="Pyrrolo-quinoline quinone repeat" evidence="2">
    <location>
        <begin position="216"/>
        <end position="403"/>
    </location>
</feature>
<dbReference type="InterPro" id="IPR006311">
    <property type="entry name" value="TAT_signal"/>
</dbReference>
<dbReference type="OrthoDB" id="8638at2157"/>